<dbReference type="Gene3D" id="3.40.50.300">
    <property type="entry name" value="P-loop containing nucleotide triphosphate hydrolases"/>
    <property type="match status" value="1"/>
</dbReference>
<dbReference type="EMBL" id="UINC01113800">
    <property type="protein sequence ID" value="SVC83652.1"/>
    <property type="molecule type" value="Genomic_DNA"/>
</dbReference>
<dbReference type="PANTHER" id="PTHR47396">
    <property type="entry name" value="TYPE I RESTRICTION ENZYME ECOKI R PROTEIN"/>
    <property type="match status" value="1"/>
</dbReference>
<accession>A0A382QG69</accession>
<dbReference type="GO" id="GO:0005524">
    <property type="term" value="F:ATP binding"/>
    <property type="evidence" value="ECO:0007669"/>
    <property type="project" value="InterPro"/>
</dbReference>
<sequence>DYNPRIKQRFEKYWHPSSTVIPLSQALTNLGDRILELIGEDQYRLLKALEKDTADQDSLVRLCIDIHTEWGLLRNKENRNIIFNSLSMEDASELALILGLEYGKTPYKTLREKIIRKNSKQEEYLFGFFAVSPPEKKIEKNPKETTELIEAKYGLFPHQRDALVDIEQILDYEGGRAVLHMPTGSGKTRTAMNMAAKQLNREGPTTILWLAHSEELCEQAAEEFHRAWEFLGDRNVTLRRFYKDHEWKDTQDGMVIAGLGKLWSFVKSTVTGLHHAANNISLVIFDEAHQSISPTYKLIVDIITTRNPKCKFLGLTATPGRTWDDMDEDRILS</sequence>
<feature type="domain" description="Helicase ATP-binding" evidence="1">
    <location>
        <begin position="168"/>
        <end position="333"/>
    </location>
</feature>
<feature type="non-terminal residue" evidence="2">
    <location>
        <position position="333"/>
    </location>
</feature>
<name>A0A382QG69_9ZZZZ</name>
<reference evidence="2" key="1">
    <citation type="submission" date="2018-05" db="EMBL/GenBank/DDBJ databases">
        <authorList>
            <person name="Lanie J.A."/>
            <person name="Ng W.-L."/>
            <person name="Kazmierczak K.M."/>
            <person name="Andrzejewski T.M."/>
            <person name="Davidsen T.M."/>
            <person name="Wayne K.J."/>
            <person name="Tettelin H."/>
            <person name="Glass J.I."/>
            <person name="Rusch D."/>
            <person name="Podicherti R."/>
            <person name="Tsui H.-C.T."/>
            <person name="Winkler M.E."/>
        </authorList>
    </citation>
    <scope>NUCLEOTIDE SEQUENCE</scope>
</reference>
<dbReference type="AlphaFoldDB" id="A0A382QG69"/>
<dbReference type="Pfam" id="PF04851">
    <property type="entry name" value="ResIII"/>
    <property type="match status" value="1"/>
</dbReference>
<organism evidence="2">
    <name type="scientific">marine metagenome</name>
    <dbReference type="NCBI Taxonomy" id="408172"/>
    <lineage>
        <taxon>unclassified sequences</taxon>
        <taxon>metagenomes</taxon>
        <taxon>ecological metagenomes</taxon>
    </lineage>
</organism>
<dbReference type="SMART" id="SM00487">
    <property type="entry name" value="DEXDc"/>
    <property type="match status" value="1"/>
</dbReference>
<dbReference type="InterPro" id="IPR050742">
    <property type="entry name" value="Helicase_Restrict-Modif_Enz"/>
</dbReference>
<dbReference type="GO" id="GO:0016787">
    <property type="term" value="F:hydrolase activity"/>
    <property type="evidence" value="ECO:0007669"/>
    <property type="project" value="InterPro"/>
</dbReference>
<dbReference type="GO" id="GO:0005829">
    <property type="term" value="C:cytosol"/>
    <property type="evidence" value="ECO:0007669"/>
    <property type="project" value="TreeGrafter"/>
</dbReference>
<evidence type="ECO:0000259" key="1">
    <source>
        <dbReference type="PROSITE" id="PS51192"/>
    </source>
</evidence>
<dbReference type="InterPro" id="IPR006935">
    <property type="entry name" value="Helicase/UvrB_N"/>
</dbReference>
<proteinExistence type="predicted"/>
<feature type="non-terminal residue" evidence="2">
    <location>
        <position position="1"/>
    </location>
</feature>
<dbReference type="InterPro" id="IPR014001">
    <property type="entry name" value="Helicase_ATP-bd"/>
</dbReference>
<dbReference type="PROSITE" id="PS51192">
    <property type="entry name" value="HELICASE_ATP_BIND_1"/>
    <property type="match status" value="1"/>
</dbReference>
<protein>
    <recommendedName>
        <fullName evidence="1">Helicase ATP-binding domain-containing protein</fullName>
    </recommendedName>
</protein>
<dbReference type="GO" id="GO:0003677">
    <property type="term" value="F:DNA binding"/>
    <property type="evidence" value="ECO:0007669"/>
    <property type="project" value="InterPro"/>
</dbReference>
<evidence type="ECO:0000313" key="2">
    <source>
        <dbReference type="EMBL" id="SVC83652.1"/>
    </source>
</evidence>
<gene>
    <name evidence="2" type="ORF">METZ01_LOCUS336506</name>
</gene>
<dbReference type="PANTHER" id="PTHR47396:SF1">
    <property type="entry name" value="ATP-DEPENDENT HELICASE IRC3-RELATED"/>
    <property type="match status" value="1"/>
</dbReference>
<dbReference type="InterPro" id="IPR027417">
    <property type="entry name" value="P-loop_NTPase"/>
</dbReference>
<dbReference type="SUPFAM" id="SSF52540">
    <property type="entry name" value="P-loop containing nucleoside triphosphate hydrolases"/>
    <property type="match status" value="1"/>
</dbReference>